<accession>A0A1I0I8S8</accession>
<organism evidence="2 3">
    <name type="scientific">Paracoccus homiensis</name>
    <dbReference type="NCBI Taxonomy" id="364199"/>
    <lineage>
        <taxon>Bacteria</taxon>
        <taxon>Pseudomonadati</taxon>
        <taxon>Pseudomonadota</taxon>
        <taxon>Alphaproteobacteria</taxon>
        <taxon>Rhodobacterales</taxon>
        <taxon>Paracoccaceae</taxon>
        <taxon>Paracoccus</taxon>
    </lineage>
</organism>
<dbReference type="SUPFAM" id="SSF51735">
    <property type="entry name" value="NAD(P)-binding Rossmann-fold domains"/>
    <property type="match status" value="1"/>
</dbReference>
<dbReference type="GO" id="GO:0004073">
    <property type="term" value="F:aspartate-semialdehyde dehydrogenase activity"/>
    <property type="evidence" value="ECO:0007669"/>
    <property type="project" value="TreeGrafter"/>
</dbReference>
<keyword evidence="3" id="KW-1185">Reference proteome</keyword>
<dbReference type="RefSeq" id="WP_175479939.1">
    <property type="nucleotide sequence ID" value="NZ_FOHO01000015.1"/>
</dbReference>
<evidence type="ECO:0000313" key="3">
    <source>
        <dbReference type="Proteomes" id="UP000199180"/>
    </source>
</evidence>
<dbReference type="CDD" id="cd18130">
    <property type="entry name" value="ASADH_C_arch_fung_like"/>
    <property type="match status" value="1"/>
</dbReference>
<dbReference type="Gene3D" id="3.30.360.10">
    <property type="entry name" value="Dihydrodipicolinate Reductase, domain 2"/>
    <property type="match status" value="1"/>
</dbReference>
<dbReference type="Gene3D" id="3.40.50.720">
    <property type="entry name" value="NAD(P)-binding Rossmann-like Domain"/>
    <property type="match status" value="1"/>
</dbReference>
<reference evidence="2 3" key="1">
    <citation type="submission" date="2016-10" db="EMBL/GenBank/DDBJ databases">
        <authorList>
            <person name="de Groot N.N."/>
        </authorList>
    </citation>
    <scope>NUCLEOTIDE SEQUENCE [LARGE SCALE GENOMIC DNA]</scope>
    <source>
        <strain evidence="2 3">DSM 17862</strain>
    </source>
</reference>
<dbReference type="SUPFAM" id="SSF55347">
    <property type="entry name" value="Glyceraldehyde-3-phosphate dehydrogenase-like, C-terminal domain"/>
    <property type="match status" value="1"/>
</dbReference>
<name>A0A1I0I8S8_9RHOB</name>
<dbReference type="InterPro" id="IPR012280">
    <property type="entry name" value="Semialdhyde_DH_dimer_dom"/>
</dbReference>
<gene>
    <name evidence="2" type="ORF">SAMN04489858_1152</name>
</gene>
<dbReference type="Pfam" id="PF02774">
    <property type="entry name" value="Semialdhyde_dhC"/>
    <property type="match status" value="1"/>
</dbReference>
<protein>
    <submittedName>
        <fullName evidence="2">Aspartate semialdehyde dehydrogenase</fullName>
    </submittedName>
</protein>
<proteinExistence type="predicted"/>
<dbReference type="Proteomes" id="UP000199180">
    <property type="component" value="Unassembled WGS sequence"/>
</dbReference>
<dbReference type="GO" id="GO:0009086">
    <property type="term" value="P:methionine biosynthetic process"/>
    <property type="evidence" value="ECO:0007669"/>
    <property type="project" value="TreeGrafter"/>
</dbReference>
<dbReference type="InterPro" id="IPR036291">
    <property type="entry name" value="NAD(P)-bd_dom_sf"/>
</dbReference>
<evidence type="ECO:0000313" key="2">
    <source>
        <dbReference type="EMBL" id="SET92967.1"/>
    </source>
</evidence>
<dbReference type="PANTHER" id="PTHR46718">
    <property type="entry name" value="ASPARTATE-SEMIALDEHYDE DEHYDROGENASE"/>
    <property type="match status" value="1"/>
</dbReference>
<dbReference type="GO" id="GO:0046983">
    <property type="term" value="F:protein dimerization activity"/>
    <property type="evidence" value="ECO:0007669"/>
    <property type="project" value="InterPro"/>
</dbReference>
<sequence length="302" mass="32403">MTKKLSVLGALGLLGQHLIARLLRESSVEIVSLHDHRHGESARHVPWFANPDARDFALHQPILAPEAKAAGDLILSFLPDDGAEAIERQHLQRGARIVSHCEYARQAGLLLAPGLPLPDTRGHQLLSTPNCTTAMCAAPLAQLHQSFRIEAVHVTTLQAVSGTDLPGMPAYLAHDNVVSSLPGEAMALESELKTLFDAAFPVSCIATRVPVWRGHTLSLMIRLKATAKVRDVQQALAATPGIQLPVATLDLPIWKPETASDQTLCTVAAIDQGDDGWLKLSLRGDNLRAATTGLMARIATSL</sequence>
<dbReference type="AlphaFoldDB" id="A0A1I0I8S8"/>
<dbReference type="STRING" id="364199.SAMN04489858_1152"/>
<dbReference type="EMBL" id="FOHO01000015">
    <property type="protein sequence ID" value="SET92967.1"/>
    <property type="molecule type" value="Genomic_DNA"/>
</dbReference>
<dbReference type="PANTHER" id="PTHR46718:SF1">
    <property type="entry name" value="ASPARTATE-SEMIALDEHYDE DEHYDROGENASE"/>
    <property type="match status" value="1"/>
</dbReference>
<dbReference type="GO" id="GO:0009088">
    <property type="term" value="P:threonine biosynthetic process"/>
    <property type="evidence" value="ECO:0007669"/>
    <property type="project" value="TreeGrafter"/>
</dbReference>
<evidence type="ECO:0000259" key="1">
    <source>
        <dbReference type="Pfam" id="PF02774"/>
    </source>
</evidence>
<feature type="domain" description="Semialdehyde dehydrogenase dimerisation" evidence="1">
    <location>
        <begin position="140"/>
        <end position="288"/>
    </location>
</feature>
<dbReference type="InterPro" id="IPR051823">
    <property type="entry name" value="ASADH-related"/>
</dbReference>